<reference evidence="2" key="1">
    <citation type="journal article" date="2021" name="PeerJ">
        <title>Extensive microbial diversity within the chicken gut microbiome revealed by metagenomics and culture.</title>
        <authorList>
            <person name="Gilroy R."/>
            <person name="Ravi A."/>
            <person name="Getino M."/>
            <person name="Pursley I."/>
            <person name="Horton D.L."/>
            <person name="Alikhan N.F."/>
            <person name="Baker D."/>
            <person name="Gharbi K."/>
            <person name="Hall N."/>
            <person name="Watson M."/>
            <person name="Adriaenssens E.M."/>
            <person name="Foster-Nyarko E."/>
            <person name="Jarju S."/>
            <person name="Secka A."/>
            <person name="Antonio M."/>
            <person name="Oren A."/>
            <person name="Chaudhuri R.R."/>
            <person name="La Ragione R."/>
            <person name="Hildebrand F."/>
            <person name="Pallen M.J."/>
        </authorList>
    </citation>
    <scope>NUCLEOTIDE SEQUENCE</scope>
    <source>
        <strain evidence="2">CHK55-1828</strain>
    </source>
</reference>
<evidence type="ECO:0000256" key="1">
    <source>
        <dbReference type="SAM" id="MobiDB-lite"/>
    </source>
</evidence>
<sequence length="79" mass="9140">MKRKNVFGGLKTLLQQVDNQCIYNIYGCASEKRPRKLGFSFVSPPIFPYFCTAKKQGKPIQTDITSKDNEKRKRQIGQR</sequence>
<evidence type="ECO:0000313" key="2">
    <source>
        <dbReference type="EMBL" id="HJF92051.1"/>
    </source>
</evidence>
<dbReference type="Proteomes" id="UP000717835">
    <property type="component" value="Unassembled WGS sequence"/>
</dbReference>
<name>A0A921LBS5_9BACT</name>
<dbReference type="AlphaFoldDB" id="A0A921LBS5"/>
<evidence type="ECO:0000313" key="3">
    <source>
        <dbReference type="Proteomes" id="UP000717835"/>
    </source>
</evidence>
<accession>A0A921LBS5</accession>
<reference evidence="2" key="2">
    <citation type="submission" date="2021-09" db="EMBL/GenBank/DDBJ databases">
        <authorList>
            <person name="Gilroy R."/>
        </authorList>
    </citation>
    <scope>NUCLEOTIDE SEQUENCE</scope>
    <source>
        <strain evidence="2">CHK55-1828</strain>
    </source>
</reference>
<dbReference type="RefSeq" id="WP_276827564.1">
    <property type="nucleotide sequence ID" value="NZ_DYVX01000054.1"/>
</dbReference>
<gene>
    <name evidence="2" type="ORF">K8W02_06665</name>
</gene>
<dbReference type="EMBL" id="DYVX01000054">
    <property type="protein sequence ID" value="HJF92051.1"/>
    <property type="molecule type" value="Genomic_DNA"/>
</dbReference>
<comment type="caution">
    <text evidence="2">The sequence shown here is derived from an EMBL/GenBank/DDBJ whole genome shotgun (WGS) entry which is preliminary data.</text>
</comment>
<proteinExistence type="predicted"/>
<protein>
    <submittedName>
        <fullName evidence="2">Uncharacterized protein</fullName>
    </submittedName>
</protein>
<organism evidence="2 3">
    <name type="scientific">Mediterranea massiliensis</name>
    <dbReference type="NCBI Taxonomy" id="1841865"/>
    <lineage>
        <taxon>Bacteria</taxon>
        <taxon>Pseudomonadati</taxon>
        <taxon>Bacteroidota</taxon>
        <taxon>Bacteroidia</taxon>
        <taxon>Bacteroidales</taxon>
        <taxon>Bacteroidaceae</taxon>
        <taxon>Mediterranea</taxon>
    </lineage>
</organism>
<feature type="region of interest" description="Disordered" evidence="1">
    <location>
        <begin position="58"/>
        <end position="79"/>
    </location>
</feature>